<dbReference type="InterPro" id="IPR005467">
    <property type="entry name" value="His_kinase_dom"/>
</dbReference>
<dbReference type="SUPFAM" id="SSF47384">
    <property type="entry name" value="Homodimeric domain of signal transducing histidine kinase"/>
    <property type="match status" value="1"/>
</dbReference>
<keyword evidence="5" id="KW-0597">Phosphoprotein</keyword>
<evidence type="ECO:0000259" key="14">
    <source>
        <dbReference type="PROSITE" id="PS50109"/>
    </source>
</evidence>
<dbReference type="Pfam" id="PF01590">
    <property type="entry name" value="GAF"/>
    <property type="match status" value="1"/>
</dbReference>
<dbReference type="PANTHER" id="PTHR42878">
    <property type="entry name" value="TWO-COMPONENT HISTIDINE KINASE"/>
    <property type="match status" value="1"/>
</dbReference>
<dbReference type="InterPro" id="IPR035965">
    <property type="entry name" value="PAS-like_dom_sf"/>
</dbReference>
<dbReference type="GO" id="GO:0000156">
    <property type="term" value="F:phosphorelay response regulator activity"/>
    <property type="evidence" value="ECO:0007669"/>
    <property type="project" value="TreeGrafter"/>
</dbReference>
<dbReference type="SMART" id="SM00387">
    <property type="entry name" value="HATPase_c"/>
    <property type="match status" value="1"/>
</dbReference>
<dbReference type="InterPro" id="IPR003018">
    <property type="entry name" value="GAF"/>
</dbReference>
<keyword evidence="9" id="KW-0157">Chromophore</keyword>
<evidence type="ECO:0000256" key="1">
    <source>
        <dbReference type="ARBA" id="ARBA00000085"/>
    </source>
</evidence>
<dbReference type="Gene3D" id="1.10.287.130">
    <property type="match status" value="1"/>
</dbReference>
<dbReference type="PROSITE" id="PS50046">
    <property type="entry name" value="PHYTOCHROME_2"/>
    <property type="match status" value="1"/>
</dbReference>
<dbReference type="InterPro" id="IPR016132">
    <property type="entry name" value="Phyto_chromo_attachment"/>
</dbReference>
<comment type="function">
    <text evidence="11">Photoreceptor which exists in two forms that are reversibly interconvertible by light: the R form that absorbs maximally in the red region of the spectrum and the FR form that absorbs maximally in the far-red region.</text>
</comment>
<dbReference type="InterPro" id="IPR013654">
    <property type="entry name" value="PAS_2"/>
</dbReference>
<evidence type="ECO:0000256" key="4">
    <source>
        <dbReference type="ARBA" id="ARBA00022543"/>
    </source>
</evidence>
<dbReference type="EC" id="2.7.13.3" evidence="3"/>
<evidence type="ECO:0000256" key="8">
    <source>
        <dbReference type="ARBA" id="ARBA00022777"/>
    </source>
</evidence>
<dbReference type="InterPro" id="IPR003661">
    <property type="entry name" value="HisK_dim/P_dom"/>
</dbReference>
<dbReference type="AlphaFoldDB" id="A0A1Z4GPQ2"/>
<keyword evidence="4" id="KW-0600">Photoreceptor protein</keyword>
<name>A0A1Z4GPQ2_9CYAN</name>
<dbReference type="Pfam" id="PF02518">
    <property type="entry name" value="HATPase_c"/>
    <property type="match status" value="1"/>
</dbReference>
<reference evidence="15 16" key="1">
    <citation type="submission" date="2017-06" db="EMBL/GenBank/DDBJ databases">
        <title>Genome sequencing of cyanobaciteial culture collection at National Institute for Environmental Studies (NIES).</title>
        <authorList>
            <person name="Hirose Y."/>
            <person name="Shimura Y."/>
            <person name="Fujisawa T."/>
            <person name="Nakamura Y."/>
            <person name="Kawachi M."/>
        </authorList>
    </citation>
    <scope>NUCLEOTIDE SEQUENCE [LARGE SCALE GENOMIC DNA]</scope>
    <source>
        <strain evidence="15 16">NIES-21</strain>
    </source>
</reference>
<dbReference type="SUPFAM" id="SSF55785">
    <property type="entry name" value="PYP-like sensor domain (PAS domain)"/>
    <property type="match status" value="1"/>
</dbReference>
<feature type="region of interest" description="Disordered" evidence="12">
    <location>
        <begin position="1"/>
        <end position="21"/>
    </location>
</feature>
<dbReference type="Proteomes" id="UP000218287">
    <property type="component" value="Chromosome"/>
</dbReference>
<evidence type="ECO:0000256" key="6">
    <source>
        <dbReference type="ARBA" id="ARBA00022606"/>
    </source>
</evidence>
<feature type="compositionally biased region" description="Polar residues" evidence="12">
    <location>
        <begin position="7"/>
        <end position="17"/>
    </location>
</feature>
<protein>
    <recommendedName>
        <fullName evidence="3">histidine kinase</fullName>
        <ecNumber evidence="3">2.7.13.3</ecNumber>
    </recommendedName>
</protein>
<evidence type="ECO:0000256" key="9">
    <source>
        <dbReference type="ARBA" id="ARBA00022991"/>
    </source>
</evidence>
<dbReference type="PRINTS" id="PR01033">
    <property type="entry name" value="PHYTOCHROME"/>
</dbReference>
<dbReference type="SMART" id="SM00065">
    <property type="entry name" value="GAF"/>
    <property type="match status" value="1"/>
</dbReference>
<dbReference type="Gene3D" id="3.30.450.270">
    <property type="match status" value="1"/>
</dbReference>
<keyword evidence="7" id="KW-0808">Transferase</keyword>
<dbReference type="Gene3D" id="3.30.450.40">
    <property type="match status" value="1"/>
</dbReference>
<sequence>MSPEDITAQTTSGNNHDQPIHLSGSIQPHGLLIALNAELEIWQVSNNTQNYLDQQPQELLGQPLSCLLATQQVTAIKQCLEKKIGSFTTFKIPITTINGDRYFDAIVHRTSNALILELEPRDSDDEVSFLGFYGLVSEAIAKLQNTSNLAEFLHLVATEYRKITAFDRVMVYQFDQQGAGSVVAEVKREDLPPYLGLHYPATDIPEPARQLYTQCLQRFIPNFPAQSVELISQNSADTTPVDLSWAVLRSVDPCCVTYHQNMGVTAILVIALIKNQQLWGLISCHHQTPTYLAYEVRKICEFLGQIVSLELGHKVIHSELDYEVRLKSLQAEFVELISQADNFIDALIKPQPSLLALVNATGAAVCLDNEITLVGATPNIEQVRSLITWVDSQISERIFATDSLPKQYPEAIEFKNTASGLLLLRISQIQRYYILWFRPEVVQTINWAGNPNESIQLQADGSVIFYPRTSFEKWQEIVQLTSLPWKQCEIDNALALKNAIVGIVLSKAEELAKINQELERSNHELASFAYAASHDLKEPLRGIYNFSTILIEDYAQVLDEDGIDYLQTVLSLSVRMETLINSLLRLSQLGQTETDLQLTDLNELLNQVIEVISSSRQDTESYIHIPRPLPTVQCDSVLLNEVFTNLIINALKYNDKPEPLIEIGFISERESDNALKATSFPVFYVKDNGIGIQKHHYQTIFRLFKRLHSQEKYGGGTGAGLAISKKIVELHNGQIWVESSVGIGSTFYFTLGQ</sequence>
<proteinExistence type="inferred from homology"/>
<evidence type="ECO:0000256" key="2">
    <source>
        <dbReference type="ARBA" id="ARBA00006402"/>
    </source>
</evidence>
<dbReference type="GO" id="GO:0030295">
    <property type="term" value="F:protein kinase activator activity"/>
    <property type="evidence" value="ECO:0007669"/>
    <property type="project" value="TreeGrafter"/>
</dbReference>
<evidence type="ECO:0000256" key="11">
    <source>
        <dbReference type="ARBA" id="ARBA00055745"/>
    </source>
</evidence>
<dbReference type="Pfam" id="PF08446">
    <property type="entry name" value="PAS_2"/>
    <property type="match status" value="1"/>
</dbReference>
<gene>
    <name evidence="15" type="ORF">NIES21_53640</name>
</gene>
<dbReference type="OrthoDB" id="9760752at2"/>
<comment type="catalytic activity">
    <reaction evidence="1">
        <text>ATP + protein L-histidine = ADP + protein N-phospho-L-histidine.</text>
        <dbReference type="EC" id="2.7.13.3"/>
    </reaction>
</comment>
<dbReference type="PANTHER" id="PTHR42878:SF15">
    <property type="entry name" value="BACTERIOPHYTOCHROME"/>
    <property type="match status" value="1"/>
</dbReference>
<keyword evidence="10" id="KW-0675">Receptor</keyword>
<dbReference type="GO" id="GO:0009584">
    <property type="term" value="P:detection of visible light"/>
    <property type="evidence" value="ECO:0007669"/>
    <property type="project" value="InterPro"/>
</dbReference>
<dbReference type="InterPro" id="IPR036890">
    <property type="entry name" value="HATPase_C_sf"/>
</dbReference>
<dbReference type="SMART" id="SM00388">
    <property type="entry name" value="HisKA"/>
    <property type="match status" value="1"/>
</dbReference>
<evidence type="ECO:0000313" key="16">
    <source>
        <dbReference type="Proteomes" id="UP000218287"/>
    </source>
</evidence>
<dbReference type="Gene3D" id="3.30.565.10">
    <property type="entry name" value="Histidine kinase-like ATPase, C-terminal domain"/>
    <property type="match status" value="1"/>
</dbReference>
<keyword evidence="16" id="KW-1185">Reference proteome</keyword>
<keyword evidence="8 15" id="KW-0418">Kinase</keyword>
<comment type="similarity">
    <text evidence="2">In the N-terminal section; belongs to the phytochrome family.</text>
</comment>
<dbReference type="Gene3D" id="3.30.450.20">
    <property type="entry name" value="PAS domain"/>
    <property type="match status" value="1"/>
</dbReference>
<dbReference type="SUPFAM" id="SSF55874">
    <property type="entry name" value="ATPase domain of HSP90 chaperone/DNA topoisomerase II/histidine kinase"/>
    <property type="match status" value="1"/>
</dbReference>
<dbReference type="EMBL" id="AP018174">
    <property type="protein sequence ID" value="BAY19501.1"/>
    <property type="molecule type" value="Genomic_DNA"/>
</dbReference>
<dbReference type="InterPro" id="IPR003594">
    <property type="entry name" value="HATPase_dom"/>
</dbReference>
<dbReference type="GO" id="GO:0006355">
    <property type="term" value="P:regulation of DNA-templated transcription"/>
    <property type="evidence" value="ECO:0007669"/>
    <property type="project" value="InterPro"/>
</dbReference>
<evidence type="ECO:0000259" key="13">
    <source>
        <dbReference type="PROSITE" id="PS50046"/>
    </source>
</evidence>
<dbReference type="CDD" id="cd00082">
    <property type="entry name" value="HisKA"/>
    <property type="match status" value="1"/>
</dbReference>
<dbReference type="Pfam" id="PF00360">
    <property type="entry name" value="PHY"/>
    <property type="match status" value="1"/>
</dbReference>
<feature type="domain" description="Histidine kinase" evidence="14">
    <location>
        <begin position="531"/>
        <end position="753"/>
    </location>
</feature>
<evidence type="ECO:0000256" key="10">
    <source>
        <dbReference type="ARBA" id="ARBA00023170"/>
    </source>
</evidence>
<dbReference type="PROSITE" id="PS50109">
    <property type="entry name" value="HIS_KIN"/>
    <property type="match status" value="1"/>
</dbReference>
<dbReference type="Pfam" id="PF00512">
    <property type="entry name" value="HisKA"/>
    <property type="match status" value="1"/>
</dbReference>
<dbReference type="InterPro" id="IPR050351">
    <property type="entry name" value="BphY/WalK/GraS-like"/>
</dbReference>
<dbReference type="GO" id="GO:0000155">
    <property type="term" value="F:phosphorelay sensor kinase activity"/>
    <property type="evidence" value="ECO:0007669"/>
    <property type="project" value="InterPro"/>
</dbReference>
<evidence type="ECO:0000313" key="15">
    <source>
        <dbReference type="EMBL" id="BAY19501.1"/>
    </source>
</evidence>
<feature type="domain" description="Phytochrome chromophore attachment site" evidence="13">
    <location>
        <begin position="148"/>
        <end position="305"/>
    </location>
</feature>
<evidence type="ECO:0000256" key="12">
    <source>
        <dbReference type="SAM" id="MobiDB-lite"/>
    </source>
</evidence>
<evidence type="ECO:0000256" key="3">
    <source>
        <dbReference type="ARBA" id="ARBA00012438"/>
    </source>
</evidence>
<organism evidence="15 16">
    <name type="scientific">Anabaenopsis circularis NIES-21</name>
    <dbReference type="NCBI Taxonomy" id="1085406"/>
    <lineage>
        <taxon>Bacteria</taxon>
        <taxon>Bacillati</taxon>
        <taxon>Cyanobacteriota</taxon>
        <taxon>Cyanophyceae</taxon>
        <taxon>Nostocales</taxon>
        <taxon>Nodulariaceae</taxon>
        <taxon>Anabaenopsis</taxon>
    </lineage>
</organism>
<evidence type="ECO:0000256" key="7">
    <source>
        <dbReference type="ARBA" id="ARBA00022679"/>
    </source>
</evidence>
<accession>A0A1Z4GPQ2</accession>
<evidence type="ECO:0000256" key="5">
    <source>
        <dbReference type="ARBA" id="ARBA00022553"/>
    </source>
</evidence>
<dbReference type="InterPro" id="IPR013515">
    <property type="entry name" value="Phytochrome_cen-reg"/>
</dbReference>
<dbReference type="GO" id="GO:0009881">
    <property type="term" value="F:photoreceptor activity"/>
    <property type="evidence" value="ECO:0007669"/>
    <property type="project" value="UniProtKB-KW"/>
</dbReference>
<dbReference type="InterPro" id="IPR036097">
    <property type="entry name" value="HisK_dim/P_sf"/>
</dbReference>
<keyword evidence="6" id="KW-0716">Sensory transduction</keyword>
<dbReference type="FunFam" id="3.30.565.10:FF:000006">
    <property type="entry name" value="Sensor histidine kinase WalK"/>
    <property type="match status" value="1"/>
</dbReference>
<dbReference type="InterPro" id="IPR029016">
    <property type="entry name" value="GAF-like_dom_sf"/>
</dbReference>
<dbReference type="GO" id="GO:0007234">
    <property type="term" value="P:osmosensory signaling via phosphorelay pathway"/>
    <property type="evidence" value="ECO:0007669"/>
    <property type="project" value="TreeGrafter"/>
</dbReference>
<dbReference type="InterPro" id="IPR043150">
    <property type="entry name" value="Phytochrome_PHY_sf"/>
</dbReference>
<dbReference type="InterPro" id="IPR001294">
    <property type="entry name" value="Phytochrome"/>
</dbReference>
<dbReference type="SUPFAM" id="SSF55781">
    <property type="entry name" value="GAF domain-like"/>
    <property type="match status" value="2"/>
</dbReference>